<dbReference type="HOGENOM" id="CLU_1620575_0_0_1"/>
<protein>
    <submittedName>
        <fullName evidence="2">Uncharacterized protein</fullName>
    </submittedName>
</protein>
<feature type="region of interest" description="Disordered" evidence="1">
    <location>
        <begin position="1"/>
        <end position="103"/>
    </location>
</feature>
<feature type="region of interest" description="Disordered" evidence="1">
    <location>
        <begin position="138"/>
        <end position="164"/>
    </location>
</feature>
<dbReference type="Proteomes" id="UP000008281">
    <property type="component" value="Unassembled WGS sequence"/>
</dbReference>
<proteinExistence type="predicted"/>
<evidence type="ECO:0000313" key="2">
    <source>
        <dbReference type="EMBL" id="EFP00117.1"/>
    </source>
</evidence>
<dbReference type="InParanoid" id="E3LKN9"/>
<evidence type="ECO:0000256" key="1">
    <source>
        <dbReference type="SAM" id="MobiDB-lite"/>
    </source>
</evidence>
<name>E3LKN9_CAERE</name>
<dbReference type="EMBL" id="DS268410">
    <property type="protein sequence ID" value="EFP00117.1"/>
    <property type="molecule type" value="Genomic_DNA"/>
</dbReference>
<accession>E3LKN9</accession>
<dbReference type="AlphaFoldDB" id="E3LKN9"/>
<gene>
    <name evidence="2" type="ORF">CRE_18819</name>
</gene>
<reference evidence="2" key="1">
    <citation type="submission" date="2007-07" db="EMBL/GenBank/DDBJ databases">
        <title>PCAP assembly of the Caenorhabditis remanei genome.</title>
        <authorList>
            <consortium name="The Caenorhabditis remanei Sequencing Consortium"/>
            <person name="Wilson R.K."/>
        </authorList>
    </citation>
    <scope>NUCLEOTIDE SEQUENCE [LARGE SCALE GENOMIC DNA]</scope>
    <source>
        <strain evidence="2">PB4641</strain>
    </source>
</reference>
<feature type="compositionally biased region" description="Gly residues" evidence="1">
    <location>
        <begin position="80"/>
        <end position="92"/>
    </location>
</feature>
<keyword evidence="3" id="KW-1185">Reference proteome</keyword>
<evidence type="ECO:0000313" key="3">
    <source>
        <dbReference type="Proteomes" id="UP000008281"/>
    </source>
</evidence>
<feature type="compositionally biased region" description="Basic and acidic residues" evidence="1">
    <location>
        <begin position="55"/>
        <end position="69"/>
    </location>
</feature>
<organism evidence="3">
    <name type="scientific">Caenorhabditis remanei</name>
    <name type="common">Caenorhabditis vulgaris</name>
    <dbReference type="NCBI Taxonomy" id="31234"/>
    <lineage>
        <taxon>Eukaryota</taxon>
        <taxon>Metazoa</taxon>
        <taxon>Ecdysozoa</taxon>
        <taxon>Nematoda</taxon>
        <taxon>Chromadorea</taxon>
        <taxon>Rhabditida</taxon>
        <taxon>Rhabditina</taxon>
        <taxon>Rhabditomorpha</taxon>
        <taxon>Rhabditoidea</taxon>
        <taxon>Rhabditidae</taxon>
        <taxon>Peloderinae</taxon>
        <taxon>Caenorhabditis</taxon>
    </lineage>
</organism>
<sequence>MSRGRRNYSDGSYGQPRGGGYESGGRRENFDDEDQPRGQNNINRGGGSHRGYQHSRGEFHHSDGRRGNDISRQMGQMNVGRGGNHGRGGRGGNMYSLQGPPRPRFERSSVGIANRGDLAGSAPRHFVTSHFGTRPFRHQPFRHQPFRHQSFRHQPFRHQSFRHR</sequence>